<feature type="region of interest" description="Disordered" evidence="1">
    <location>
        <begin position="1"/>
        <end position="129"/>
    </location>
</feature>
<sequence>MAADHHRANYSTSSGDNTRPPKRKSRFDSPSPFSSAAPVPPAPKASNFSTQPPHAGRYHEAPPVANSSFPSRPGFPAHGAYPEYRRSDDRVPPPPPWPYPDNVVAASQARQRAAPTSAEPAPATPPSALETCNVGVLASLLRMQRDSGAAGFGPYSALPADTVVPQYTPPDAIYDSASTRVSDFYDELEELFECFGARVSPDDPSYDYSRRKQLSASRYRSIPMTLVADQEALRQWAGVPYESAVAYAGRSGGFSNCAPAPSRTFHPPTDSSVATGPVGAVPSGLLSAEMPPDPNALESFRRKRANEYHEQMSIKYARVKVDHGRI</sequence>
<dbReference type="GeneID" id="24563283"/>
<gene>
    <name evidence="2" type="ORF">BBBOND_0110400</name>
</gene>
<reference evidence="3" key="1">
    <citation type="journal article" date="2014" name="Nucleic Acids Res.">
        <title>The evolutionary dynamics of variant antigen genes in Babesia reveal a history of genomic innovation underlying host-parasite interaction.</title>
        <authorList>
            <person name="Jackson A.P."/>
            <person name="Otto T.D."/>
            <person name="Darby A."/>
            <person name="Ramaprasad A."/>
            <person name="Xia D."/>
            <person name="Echaide I.E."/>
            <person name="Farber M."/>
            <person name="Gahlot S."/>
            <person name="Gamble J."/>
            <person name="Gupta D."/>
            <person name="Gupta Y."/>
            <person name="Jackson L."/>
            <person name="Malandrin L."/>
            <person name="Malas T.B."/>
            <person name="Moussa E."/>
            <person name="Nair M."/>
            <person name="Reid A.J."/>
            <person name="Sanders M."/>
            <person name="Sharma J."/>
            <person name="Tracey A."/>
            <person name="Quail M.A."/>
            <person name="Weir W."/>
            <person name="Wastling J.M."/>
            <person name="Hall N."/>
            <person name="Willadsen P."/>
            <person name="Lingelbach K."/>
            <person name="Shiels B."/>
            <person name="Tait A."/>
            <person name="Berriman M."/>
            <person name="Allred D.R."/>
            <person name="Pain A."/>
        </authorList>
    </citation>
    <scope>NUCLEOTIDE SEQUENCE [LARGE SCALE GENOMIC DNA]</scope>
    <source>
        <strain evidence="3">Bond</strain>
    </source>
</reference>
<dbReference type="EMBL" id="LK391707">
    <property type="protein sequence ID" value="CDR94742.1"/>
    <property type="molecule type" value="Genomic_DNA"/>
</dbReference>
<dbReference type="OMA" id="CNVGVMA"/>
<accession>A0A061D3V7</accession>
<evidence type="ECO:0000256" key="1">
    <source>
        <dbReference type="SAM" id="MobiDB-lite"/>
    </source>
</evidence>
<dbReference type="KEGG" id="bbig:BBBOND_0110400"/>
<dbReference type="RefSeq" id="XP_012766928.1">
    <property type="nucleotide sequence ID" value="XM_012911474.1"/>
</dbReference>
<feature type="compositionally biased region" description="Low complexity" evidence="1">
    <location>
        <begin position="105"/>
        <end position="121"/>
    </location>
</feature>
<dbReference type="VEuPathDB" id="PiroplasmaDB:BBBOND_0110400"/>
<dbReference type="Proteomes" id="UP000033188">
    <property type="component" value="Chromosome 1"/>
</dbReference>
<organism evidence="2 3">
    <name type="scientific">Babesia bigemina</name>
    <dbReference type="NCBI Taxonomy" id="5866"/>
    <lineage>
        <taxon>Eukaryota</taxon>
        <taxon>Sar</taxon>
        <taxon>Alveolata</taxon>
        <taxon>Apicomplexa</taxon>
        <taxon>Aconoidasida</taxon>
        <taxon>Piroplasmida</taxon>
        <taxon>Babesiidae</taxon>
        <taxon>Babesia</taxon>
    </lineage>
</organism>
<proteinExistence type="predicted"/>
<evidence type="ECO:0000313" key="2">
    <source>
        <dbReference type="EMBL" id="CDR94742.1"/>
    </source>
</evidence>
<name>A0A061D3V7_BABBI</name>
<dbReference type="OrthoDB" id="366401at2759"/>
<dbReference type="AlphaFoldDB" id="A0A061D3V7"/>
<evidence type="ECO:0000313" key="3">
    <source>
        <dbReference type="Proteomes" id="UP000033188"/>
    </source>
</evidence>
<keyword evidence="3" id="KW-1185">Reference proteome</keyword>
<protein>
    <submittedName>
        <fullName evidence="2">Uncharacterized protein</fullName>
    </submittedName>
</protein>